<evidence type="ECO:0000313" key="4">
    <source>
        <dbReference type="Proteomes" id="UP001461498"/>
    </source>
</evidence>
<dbReference type="Gene3D" id="1.10.167.10">
    <property type="entry name" value="Regulator of G-protein Signalling 4, domain 2"/>
    <property type="match status" value="2"/>
</dbReference>
<accession>A0AAW1CI50</accession>
<dbReference type="GO" id="GO:0008104">
    <property type="term" value="P:intracellular protein localization"/>
    <property type="evidence" value="ECO:0007669"/>
    <property type="project" value="TreeGrafter"/>
</dbReference>
<dbReference type="InterPro" id="IPR037719">
    <property type="entry name" value="AKAP10_AKB_dom"/>
</dbReference>
<dbReference type="CDD" id="cd12804">
    <property type="entry name" value="AKAP10_AKB"/>
    <property type="match status" value="1"/>
</dbReference>
<dbReference type="PANTHER" id="PTHR13155:SF1">
    <property type="entry name" value="A-KINASE ANCHOR PROTEIN 10, MITOCHONDRIAL"/>
    <property type="match status" value="1"/>
</dbReference>
<dbReference type="InterPro" id="IPR036305">
    <property type="entry name" value="RGS_sf"/>
</dbReference>
<feature type="domain" description="RGS" evidence="2">
    <location>
        <begin position="63"/>
        <end position="213"/>
    </location>
</feature>
<dbReference type="SUPFAM" id="SSF48097">
    <property type="entry name" value="Regulator of G-protein signaling, RGS"/>
    <property type="match status" value="2"/>
</dbReference>
<dbReference type="EMBL" id="JAPXFL010000022">
    <property type="protein sequence ID" value="KAK9497020.1"/>
    <property type="molecule type" value="Genomic_DNA"/>
</dbReference>
<evidence type="ECO:0000259" key="2">
    <source>
        <dbReference type="PROSITE" id="PS50132"/>
    </source>
</evidence>
<comment type="caution">
    <text evidence="3">The sequence shown here is derived from an EMBL/GenBank/DDBJ whole genome shotgun (WGS) entry which is preliminary data.</text>
</comment>
<protein>
    <recommendedName>
        <fullName evidence="2">RGS domain-containing protein</fullName>
    </recommendedName>
</protein>
<dbReference type="GO" id="GO:0005739">
    <property type="term" value="C:mitochondrion"/>
    <property type="evidence" value="ECO:0007669"/>
    <property type="project" value="TreeGrafter"/>
</dbReference>
<feature type="region of interest" description="Disordered" evidence="1">
    <location>
        <begin position="1"/>
        <end position="21"/>
    </location>
</feature>
<dbReference type="InterPro" id="IPR016137">
    <property type="entry name" value="RGS"/>
</dbReference>
<sequence>MLQFWKKDRQRSPQTSPKKLKNNCAVQSSIDQEFSVAVGPLSRFRCDLICRELCEPKSRLSLILEDVFQNKIALSYFSQFMEAKGHVNIFNLLMDLENIAFKLNTPILRKAHSIVSSPSKTSSDKSAASDSSDRTVINDNSFLNLTKIFNQYLNDDSPNRVRIPDELRLSLLSANNATDTSIPLAQLKEHVSNVIKREIWLDFLRSDWFCKYQIEVMTSGTMTLSDVLYNDSSFGAFLEYLEQEDYVNIVEFWLAATSFEKQYTERKGNTDYSQIQNDAMLLYDKYLSLQATYPLGISDKIRFEVEEGICGETETSPNCLRPAVALVETFLKTNCLRPFLSSQQYLSLLSDVMSSTSKPNHSPASSVTEGSIDTRPVVDSDGLWRRRKHISGLSFGRIDQLGRYETDFEPEPDKKSESRISRVVKLLMNKDEQKVQEEMAWRVAEMIVKDITSITMGNNDTITEHSDEAAQLTRQEI</sequence>
<dbReference type="GO" id="GO:0005886">
    <property type="term" value="C:plasma membrane"/>
    <property type="evidence" value="ECO:0007669"/>
    <property type="project" value="TreeGrafter"/>
</dbReference>
<reference evidence="3 4" key="1">
    <citation type="submission" date="2022-12" db="EMBL/GenBank/DDBJ databases">
        <title>Chromosome-level genome assembly of true bugs.</title>
        <authorList>
            <person name="Ma L."/>
            <person name="Li H."/>
        </authorList>
    </citation>
    <scope>NUCLEOTIDE SEQUENCE [LARGE SCALE GENOMIC DNA]</scope>
    <source>
        <strain evidence="3">Lab_2022b</strain>
    </source>
</reference>
<evidence type="ECO:0000256" key="1">
    <source>
        <dbReference type="SAM" id="MobiDB-lite"/>
    </source>
</evidence>
<dbReference type="SMART" id="SM00315">
    <property type="entry name" value="RGS"/>
    <property type="match status" value="2"/>
</dbReference>
<dbReference type="GO" id="GO:0051018">
    <property type="term" value="F:protein kinase A binding"/>
    <property type="evidence" value="ECO:0007669"/>
    <property type="project" value="InterPro"/>
</dbReference>
<feature type="domain" description="RGS" evidence="2">
    <location>
        <begin position="223"/>
        <end position="349"/>
    </location>
</feature>
<proteinExistence type="predicted"/>
<dbReference type="PANTHER" id="PTHR13155">
    <property type="entry name" value="A-KINASE ANCHOR PROTEINS"/>
    <property type="match status" value="1"/>
</dbReference>
<dbReference type="Proteomes" id="UP001461498">
    <property type="component" value="Unassembled WGS sequence"/>
</dbReference>
<gene>
    <name evidence="3" type="ORF">O3M35_012812</name>
</gene>
<dbReference type="Pfam" id="PF00615">
    <property type="entry name" value="RGS"/>
    <property type="match status" value="2"/>
</dbReference>
<feature type="compositionally biased region" description="Basic and acidic residues" evidence="1">
    <location>
        <begin position="1"/>
        <end position="11"/>
    </location>
</feature>
<dbReference type="InterPro" id="IPR052246">
    <property type="entry name" value="Cell_Polariz_PKAAnc"/>
</dbReference>
<dbReference type="PROSITE" id="PS50132">
    <property type="entry name" value="RGS"/>
    <property type="match status" value="2"/>
</dbReference>
<dbReference type="FunFam" id="1.10.167.10:FF:000005">
    <property type="entry name" value="Putative A-kinase anchor protein 10 mitochondrial"/>
    <property type="match status" value="1"/>
</dbReference>
<dbReference type="AlphaFoldDB" id="A0AAW1CI50"/>
<evidence type="ECO:0000313" key="3">
    <source>
        <dbReference type="EMBL" id="KAK9497020.1"/>
    </source>
</evidence>
<keyword evidence="4" id="KW-1185">Reference proteome</keyword>
<dbReference type="InterPro" id="IPR044926">
    <property type="entry name" value="RGS_subdomain_2"/>
</dbReference>
<name>A0AAW1CI50_9HEMI</name>
<organism evidence="3 4">
    <name type="scientific">Rhynocoris fuscipes</name>
    <dbReference type="NCBI Taxonomy" id="488301"/>
    <lineage>
        <taxon>Eukaryota</taxon>
        <taxon>Metazoa</taxon>
        <taxon>Ecdysozoa</taxon>
        <taxon>Arthropoda</taxon>
        <taxon>Hexapoda</taxon>
        <taxon>Insecta</taxon>
        <taxon>Pterygota</taxon>
        <taxon>Neoptera</taxon>
        <taxon>Paraneoptera</taxon>
        <taxon>Hemiptera</taxon>
        <taxon>Heteroptera</taxon>
        <taxon>Panheteroptera</taxon>
        <taxon>Cimicomorpha</taxon>
        <taxon>Reduviidae</taxon>
        <taxon>Harpactorinae</taxon>
        <taxon>Harpactorini</taxon>
        <taxon>Rhynocoris</taxon>
    </lineage>
</organism>